<dbReference type="Pfam" id="PF04241">
    <property type="entry name" value="DUF423"/>
    <property type="match status" value="1"/>
</dbReference>
<reference evidence="6 7" key="1">
    <citation type="submission" date="2017-01" db="EMBL/GenBank/DDBJ databases">
        <authorList>
            <person name="Mah S.A."/>
            <person name="Swanson W.J."/>
            <person name="Moy G.W."/>
            <person name="Vacquier V.D."/>
        </authorList>
    </citation>
    <scope>NUCLEOTIDE SEQUENCE [LARGE SCALE GENOMIC DNA]</scope>
    <source>
        <strain evidence="6 7">GSMNP</strain>
    </source>
</reference>
<name>A0A1R1XUC8_9FUNG</name>
<dbReference type="OrthoDB" id="269173at2759"/>
<keyword evidence="4 5" id="KW-0472">Membrane</keyword>
<comment type="subcellular location">
    <subcellularLocation>
        <location evidence="1">Membrane</location>
        <topology evidence="1">Multi-pass membrane protein</topology>
    </subcellularLocation>
</comment>
<gene>
    <name evidence="6" type="ORF">AYI70_g5490</name>
</gene>
<dbReference type="PANTHER" id="PTHR43461">
    <property type="entry name" value="TRANSMEMBRANE PROTEIN 256"/>
    <property type="match status" value="1"/>
</dbReference>
<dbReference type="EMBL" id="LSSN01001815">
    <property type="protein sequence ID" value="OMJ18208.1"/>
    <property type="molecule type" value="Genomic_DNA"/>
</dbReference>
<proteinExistence type="predicted"/>
<accession>A0A1R1XUC8</accession>
<evidence type="ECO:0000313" key="6">
    <source>
        <dbReference type="EMBL" id="OMJ18208.1"/>
    </source>
</evidence>
<dbReference type="GO" id="GO:0016020">
    <property type="term" value="C:membrane"/>
    <property type="evidence" value="ECO:0007669"/>
    <property type="project" value="UniProtKB-SubCell"/>
</dbReference>
<evidence type="ECO:0000256" key="5">
    <source>
        <dbReference type="SAM" id="Phobius"/>
    </source>
</evidence>
<evidence type="ECO:0000256" key="3">
    <source>
        <dbReference type="ARBA" id="ARBA00022989"/>
    </source>
</evidence>
<keyword evidence="2 5" id="KW-0812">Transmembrane</keyword>
<evidence type="ECO:0000256" key="1">
    <source>
        <dbReference type="ARBA" id="ARBA00004141"/>
    </source>
</evidence>
<dbReference type="AlphaFoldDB" id="A0A1R1XUC8"/>
<keyword evidence="3 5" id="KW-1133">Transmembrane helix</keyword>
<comment type="caution">
    <text evidence="6">The sequence shown here is derived from an EMBL/GenBank/DDBJ whole genome shotgun (WGS) entry which is preliminary data.</text>
</comment>
<feature type="transmembrane region" description="Helical" evidence="5">
    <location>
        <begin position="77"/>
        <end position="97"/>
    </location>
</feature>
<keyword evidence="7" id="KW-1185">Reference proteome</keyword>
<dbReference type="Proteomes" id="UP000187283">
    <property type="component" value="Unassembled WGS sequence"/>
</dbReference>
<organism evidence="6 7">
    <name type="scientific">Smittium culicis</name>
    <dbReference type="NCBI Taxonomy" id="133412"/>
    <lineage>
        <taxon>Eukaryota</taxon>
        <taxon>Fungi</taxon>
        <taxon>Fungi incertae sedis</taxon>
        <taxon>Zoopagomycota</taxon>
        <taxon>Kickxellomycotina</taxon>
        <taxon>Harpellomycetes</taxon>
        <taxon>Harpellales</taxon>
        <taxon>Legeriomycetaceae</taxon>
        <taxon>Smittium</taxon>
    </lineage>
</organism>
<protein>
    <submittedName>
        <fullName evidence="6">UPF0382 membrane protein</fullName>
    </submittedName>
</protein>
<dbReference type="InterPro" id="IPR006696">
    <property type="entry name" value="DUF423"/>
</dbReference>
<evidence type="ECO:0000313" key="7">
    <source>
        <dbReference type="Proteomes" id="UP000187283"/>
    </source>
</evidence>
<feature type="transmembrane region" description="Helical" evidence="5">
    <location>
        <begin position="103"/>
        <end position="123"/>
    </location>
</feature>
<sequence length="124" mass="13322">MSASFILKSAVFLGSTGIGLGAFGAHGLRGMQGITERQIENWSTASKYQQFSALAMLSLYAISNSPAIRPRNLKTSAVLMFAGTLMFSGSIYCLVLNRERFRFMGPITPLGGLTLIAGWIALVL</sequence>
<evidence type="ECO:0000256" key="2">
    <source>
        <dbReference type="ARBA" id="ARBA00022692"/>
    </source>
</evidence>
<evidence type="ECO:0000256" key="4">
    <source>
        <dbReference type="ARBA" id="ARBA00023136"/>
    </source>
</evidence>
<dbReference type="PANTHER" id="PTHR43461:SF1">
    <property type="entry name" value="TRANSMEMBRANE PROTEIN 256"/>
    <property type="match status" value="1"/>
</dbReference>